<dbReference type="SUPFAM" id="SSF53850">
    <property type="entry name" value="Periplasmic binding protein-like II"/>
    <property type="match status" value="1"/>
</dbReference>
<dbReference type="AlphaFoldDB" id="A0A7X8YDC8"/>
<gene>
    <name evidence="6" type="ORF">HGQ17_04365</name>
</gene>
<dbReference type="RefSeq" id="WP_168886732.1">
    <property type="nucleotide sequence ID" value="NZ_JABAHY010000002.1"/>
</dbReference>
<dbReference type="Gene3D" id="1.10.10.10">
    <property type="entry name" value="Winged helix-like DNA-binding domain superfamily/Winged helix DNA-binding domain"/>
    <property type="match status" value="1"/>
</dbReference>
<dbReference type="InterPro" id="IPR036390">
    <property type="entry name" value="WH_DNA-bd_sf"/>
</dbReference>
<dbReference type="SUPFAM" id="SSF46785">
    <property type="entry name" value="Winged helix' DNA-binding domain"/>
    <property type="match status" value="1"/>
</dbReference>
<dbReference type="Gene3D" id="3.40.190.10">
    <property type="entry name" value="Periplasmic binding protein-like II"/>
    <property type="match status" value="2"/>
</dbReference>
<evidence type="ECO:0000256" key="1">
    <source>
        <dbReference type="ARBA" id="ARBA00009437"/>
    </source>
</evidence>
<dbReference type="PANTHER" id="PTHR30346:SF0">
    <property type="entry name" value="HCA OPERON TRANSCRIPTIONAL ACTIVATOR HCAR"/>
    <property type="match status" value="1"/>
</dbReference>
<proteinExistence type="inferred from homology"/>
<reference evidence="6 7" key="1">
    <citation type="submission" date="2020-04" db="EMBL/GenBank/DDBJ databases">
        <title>Nesterenkonia sp. nov., isolated from marine sediment.</title>
        <authorList>
            <person name="Zhang G."/>
        </authorList>
    </citation>
    <scope>NUCLEOTIDE SEQUENCE [LARGE SCALE GENOMIC DNA]</scope>
    <source>
        <strain evidence="6 7">MY13</strain>
    </source>
</reference>
<dbReference type="InterPro" id="IPR036388">
    <property type="entry name" value="WH-like_DNA-bd_sf"/>
</dbReference>
<dbReference type="InterPro" id="IPR000847">
    <property type="entry name" value="LysR_HTH_N"/>
</dbReference>
<evidence type="ECO:0000256" key="4">
    <source>
        <dbReference type="ARBA" id="ARBA00023163"/>
    </source>
</evidence>
<dbReference type="GO" id="GO:0003677">
    <property type="term" value="F:DNA binding"/>
    <property type="evidence" value="ECO:0007669"/>
    <property type="project" value="UniProtKB-KW"/>
</dbReference>
<keyword evidence="4" id="KW-0804">Transcription</keyword>
<evidence type="ECO:0000256" key="2">
    <source>
        <dbReference type="ARBA" id="ARBA00023015"/>
    </source>
</evidence>
<comment type="caution">
    <text evidence="6">The sequence shown here is derived from an EMBL/GenBank/DDBJ whole genome shotgun (WGS) entry which is preliminary data.</text>
</comment>
<keyword evidence="3" id="KW-0238">DNA-binding</keyword>
<keyword evidence="2" id="KW-0805">Transcription regulation</keyword>
<dbReference type="GO" id="GO:0003700">
    <property type="term" value="F:DNA-binding transcription factor activity"/>
    <property type="evidence" value="ECO:0007669"/>
    <property type="project" value="InterPro"/>
</dbReference>
<comment type="similarity">
    <text evidence="1">Belongs to the LysR transcriptional regulatory family.</text>
</comment>
<name>A0A7X8YDC8_9MICC</name>
<feature type="domain" description="HTH lysR-type" evidence="5">
    <location>
        <begin position="3"/>
        <end position="61"/>
    </location>
</feature>
<dbReference type="Proteomes" id="UP000523139">
    <property type="component" value="Unassembled WGS sequence"/>
</dbReference>
<dbReference type="GO" id="GO:0032993">
    <property type="term" value="C:protein-DNA complex"/>
    <property type="evidence" value="ECO:0007669"/>
    <property type="project" value="TreeGrafter"/>
</dbReference>
<dbReference type="EMBL" id="JABAHY010000002">
    <property type="protein sequence ID" value="NLS09251.1"/>
    <property type="molecule type" value="Genomic_DNA"/>
</dbReference>
<organism evidence="6 7">
    <name type="scientific">Nesterenkonia sedimenti</name>
    <dbReference type="NCBI Taxonomy" id="1463632"/>
    <lineage>
        <taxon>Bacteria</taxon>
        <taxon>Bacillati</taxon>
        <taxon>Actinomycetota</taxon>
        <taxon>Actinomycetes</taxon>
        <taxon>Micrococcales</taxon>
        <taxon>Micrococcaceae</taxon>
        <taxon>Nesterenkonia</taxon>
    </lineage>
</organism>
<dbReference type="PANTHER" id="PTHR30346">
    <property type="entry name" value="TRANSCRIPTIONAL DUAL REGULATOR HCAR-RELATED"/>
    <property type="match status" value="1"/>
</dbReference>
<accession>A0A7X8YDC8</accession>
<dbReference type="InterPro" id="IPR005119">
    <property type="entry name" value="LysR_subst-bd"/>
</dbReference>
<evidence type="ECO:0000256" key="3">
    <source>
        <dbReference type="ARBA" id="ARBA00023125"/>
    </source>
</evidence>
<dbReference type="PROSITE" id="PS50931">
    <property type="entry name" value="HTH_LYSR"/>
    <property type="match status" value="1"/>
</dbReference>
<evidence type="ECO:0000313" key="6">
    <source>
        <dbReference type="EMBL" id="NLS09251.1"/>
    </source>
</evidence>
<dbReference type="Pfam" id="PF00126">
    <property type="entry name" value="HTH_1"/>
    <property type="match status" value="1"/>
</dbReference>
<protein>
    <submittedName>
        <fullName evidence="6">LysR family transcriptional regulator</fullName>
    </submittedName>
</protein>
<keyword evidence="7" id="KW-1185">Reference proteome</keyword>
<dbReference type="Pfam" id="PF03466">
    <property type="entry name" value="LysR_substrate"/>
    <property type="match status" value="1"/>
</dbReference>
<sequence>MSFTLRQLELFTALTEFNTLSAAAAHLHISESALSHALTELEKTAGEPLLVRRKARGYVLTPAGEYFAERAQELLKNAAELGDALSNRKGELRGPVALGCFTGLGPTVLPPLFEHFSRHHPEVQLQVSLGTQDEIVTQLHQRNIDAAFLYDIDLPPGLRQEPLYETEVVAVLPEGHRLAERQAVALEDLVAEPLIMLDSIPSTPHTHRIFRELGLTPSVLAALPSIEMVRGLVARGLGYSLLMARPYSTVTTEDGRKVLARPLKPRSGVTNTVAAWPQEYALTARARAVIDHGIAEFGA</sequence>
<evidence type="ECO:0000313" key="7">
    <source>
        <dbReference type="Proteomes" id="UP000523139"/>
    </source>
</evidence>
<evidence type="ECO:0000259" key="5">
    <source>
        <dbReference type="PROSITE" id="PS50931"/>
    </source>
</evidence>